<name>A0A3S8V151_9HYME</name>
<sequence>MNLTFMYYNFYPILLNFLMLMILSLPSKFNKFNPINLTLLLIMLTILISLKLNMMINSWSSYIIFLIMIGGLMIIFMYIMSLANNELFSFNFKYMILNSIKFLPLMIFFLMMMKLYFYWNNNFIWYNYLNLNFNLNFYEIYHSNYSKMIFFIMNYLFYSMICIMNICYKMKLPLRQLFL</sequence>
<geneLocation type="mitochondrion" evidence="2"/>
<keyword evidence="1" id="KW-0472">Membrane</keyword>
<proteinExistence type="predicted"/>
<feature type="transmembrane region" description="Helical" evidence="1">
    <location>
        <begin position="62"/>
        <end position="81"/>
    </location>
</feature>
<keyword evidence="1" id="KW-1133">Transmembrane helix</keyword>
<organism evidence="2">
    <name type="scientific">Pimpla luctuosa</name>
    <dbReference type="NCBI Taxonomy" id="495389"/>
    <lineage>
        <taxon>Eukaryota</taxon>
        <taxon>Metazoa</taxon>
        <taxon>Ecdysozoa</taxon>
        <taxon>Arthropoda</taxon>
        <taxon>Hexapoda</taxon>
        <taxon>Insecta</taxon>
        <taxon>Pterygota</taxon>
        <taxon>Neoptera</taxon>
        <taxon>Endopterygota</taxon>
        <taxon>Hymenoptera</taxon>
        <taxon>Apocrita</taxon>
        <taxon>Ichneumonoidea</taxon>
        <taxon>Ichneumonidae</taxon>
        <taxon>Pimplinae</taxon>
        <taxon>Pimplini</taxon>
        <taxon>Pimpla</taxon>
    </lineage>
</organism>
<evidence type="ECO:0000313" key="2">
    <source>
        <dbReference type="EMBL" id="AZL93383.1"/>
    </source>
</evidence>
<feature type="transmembrane region" description="Helical" evidence="1">
    <location>
        <begin position="148"/>
        <end position="168"/>
    </location>
</feature>
<accession>A0A3S8V151</accession>
<gene>
    <name evidence="2" type="primary">nad6</name>
</gene>
<feature type="transmembrane region" description="Helical" evidence="1">
    <location>
        <begin position="37"/>
        <end position="56"/>
    </location>
</feature>
<dbReference type="EMBL" id="MG923506">
    <property type="protein sequence ID" value="AZL93383.1"/>
    <property type="molecule type" value="Genomic_DNA"/>
</dbReference>
<keyword evidence="1" id="KW-0812">Transmembrane</keyword>
<reference evidence="2" key="1">
    <citation type="journal article" date="2018" name="Mol. Phylogenet. Evol.">
        <title>Mitochondrial phylogenomics of the Hymenoptera.</title>
        <authorList>
            <person name="Tang P."/>
            <person name="Zhu J.C."/>
            <person name="Zheng B.Y."/>
            <person name="Wei S.J."/>
            <person name="Sharkey M."/>
            <person name="Chen X.X."/>
            <person name="Vogler A.P."/>
        </authorList>
    </citation>
    <scope>NUCLEOTIDE SEQUENCE</scope>
</reference>
<protein>
    <submittedName>
        <fullName evidence="2">NADH dehydrogenase subunit 6</fullName>
    </submittedName>
</protein>
<evidence type="ECO:0000256" key="1">
    <source>
        <dbReference type="SAM" id="Phobius"/>
    </source>
</evidence>
<feature type="transmembrane region" description="Helical" evidence="1">
    <location>
        <begin position="6"/>
        <end position="25"/>
    </location>
</feature>
<dbReference type="AlphaFoldDB" id="A0A3S8V151"/>
<feature type="transmembrane region" description="Helical" evidence="1">
    <location>
        <begin position="102"/>
        <end position="119"/>
    </location>
</feature>
<keyword evidence="2" id="KW-0496">Mitochondrion</keyword>